<accession>A0AAD9IEV7</accession>
<dbReference type="InterPro" id="IPR011989">
    <property type="entry name" value="ARM-like"/>
</dbReference>
<dbReference type="InterPro" id="IPR050693">
    <property type="entry name" value="Hsp70_NEF-Inhibitors"/>
</dbReference>
<comment type="caution">
    <text evidence="4">The sequence shown here is derived from an EMBL/GenBank/DDBJ whole genome shotgun (WGS) entry which is preliminary data.</text>
</comment>
<organism evidence="4 5">
    <name type="scientific">Prototheca wickerhamii</name>
    <dbReference type="NCBI Taxonomy" id="3111"/>
    <lineage>
        <taxon>Eukaryota</taxon>
        <taxon>Viridiplantae</taxon>
        <taxon>Chlorophyta</taxon>
        <taxon>core chlorophytes</taxon>
        <taxon>Trebouxiophyceae</taxon>
        <taxon>Chlorellales</taxon>
        <taxon>Chlorellaceae</taxon>
        <taxon>Prototheca</taxon>
    </lineage>
</organism>
<dbReference type="Gene3D" id="1.25.10.10">
    <property type="entry name" value="Leucine-rich Repeat Variant"/>
    <property type="match status" value="1"/>
</dbReference>
<dbReference type="PANTHER" id="PTHR19316:SF18">
    <property type="entry name" value="HSP70-BINDING PROTEIN 1"/>
    <property type="match status" value="1"/>
</dbReference>
<dbReference type="InterPro" id="IPR013918">
    <property type="entry name" value="Nucleotide_exch_fac_Fes1"/>
</dbReference>
<dbReference type="PANTHER" id="PTHR19316">
    <property type="entry name" value="PROTEIN FOLDING REGULATOR"/>
    <property type="match status" value="1"/>
</dbReference>
<dbReference type="AlphaFoldDB" id="A0AAD9IEV7"/>
<dbReference type="GO" id="GO:0000774">
    <property type="term" value="F:adenyl-nucleotide exchange factor activity"/>
    <property type="evidence" value="ECO:0007669"/>
    <property type="project" value="TreeGrafter"/>
</dbReference>
<evidence type="ECO:0000256" key="2">
    <source>
        <dbReference type="SAM" id="MobiDB-lite"/>
    </source>
</evidence>
<dbReference type="EMBL" id="JASFZW010000007">
    <property type="protein sequence ID" value="KAK2077076.1"/>
    <property type="molecule type" value="Genomic_DNA"/>
</dbReference>
<dbReference type="Proteomes" id="UP001255856">
    <property type="component" value="Unassembled WGS sequence"/>
</dbReference>
<gene>
    <name evidence="4" type="ORF">QBZ16_004710</name>
</gene>
<evidence type="ECO:0000259" key="3">
    <source>
        <dbReference type="Pfam" id="PF08609"/>
    </source>
</evidence>
<dbReference type="GO" id="GO:0005783">
    <property type="term" value="C:endoplasmic reticulum"/>
    <property type="evidence" value="ECO:0007669"/>
    <property type="project" value="TreeGrafter"/>
</dbReference>
<feature type="region of interest" description="Disordered" evidence="2">
    <location>
        <begin position="258"/>
        <end position="282"/>
    </location>
</feature>
<evidence type="ECO:0000313" key="4">
    <source>
        <dbReference type="EMBL" id="KAK2077076.1"/>
    </source>
</evidence>
<evidence type="ECO:0000256" key="1">
    <source>
        <dbReference type="ARBA" id="ARBA00022737"/>
    </source>
</evidence>
<protein>
    <recommendedName>
        <fullName evidence="3">Nucleotide exchange factor Fes1 domain-containing protein</fullName>
    </recommendedName>
</protein>
<dbReference type="Pfam" id="PF08609">
    <property type="entry name" value="Fes1"/>
    <property type="match status" value="1"/>
</dbReference>
<feature type="domain" description="Nucleotide exchange factor Fes1" evidence="3">
    <location>
        <begin position="10"/>
        <end position="99"/>
    </location>
</feature>
<keyword evidence="1" id="KW-0677">Repeat</keyword>
<dbReference type="InterPro" id="IPR016024">
    <property type="entry name" value="ARM-type_fold"/>
</dbReference>
<reference evidence="4" key="1">
    <citation type="submission" date="2021-01" db="EMBL/GenBank/DDBJ databases">
        <authorList>
            <person name="Eckstrom K.M.E."/>
        </authorList>
    </citation>
    <scope>NUCLEOTIDE SEQUENCE</scope>
    <source>
        <strain evidence="4">UVCC 0001</strain>
    </source>
</reference>
<proteinExistence type="predicted"/>
<name>A0AAD9IEV7_PROWI</name>
<dbReference type="SUPFAM" id="SSF48371">
    <property type="entry name" value="ARM repeat"/>
    <property type="match status" value="1"/>
</dbReference>
<evidence type="ECO:0000313" key="5">
    <source>
        <dbReference type="Proteomes" id="UP001255856"/>
    </source>
</evidence>
<sequence>MSGIDMNLWKGLFEWSLQHQDGAGTAQPMSESERQWLEEAMKSSMVDLGRRMGEIKESLDARASGERSGAEPAAELAEAERLLDELQDIVETIDAARDLATIGGLDTLSDLLTSREPSLRARAAEVGGTCVQNTPEVQTRFLEHPTFADRVLRLAREDADATCRVKALLALSCLVRGHAAATAWFKGQGGLGLLVDAAQLLRALVLGLSASELQSLVDDRVMDVAGRLLGDAGDDAGREAVAELLRALVARPAGAEAARASDELRQGPPASSGGQPLLLTPQ</sequence>
<keyword evidence="5" id="KW-1185">Reference proteome</keyword>